<keyword evidence="7" id="KW-0256">Endoplasmic reticulum</keyword>
<dbReference type="Gene3D" id="3.40.50.2000">
    <property type="entry name" value="Glycogen Phosphorylase B"/>
    <property type="match status" value="1"/>
</dbReference>
<dbReference type="Proteomes" id="UP001321749">
    <property type="component" value="Unassembled WGS sequence"/>
</dbReference>
<keyword evidence="9 11" id="KW-0472">Membrane</keyword>
<dbReference type="GO" id="GO:0031965">
    <property type="term" value="C:nuclear membrane"/>
    <property type="evidence" value="ECO:0007669"/>
    <property type="project" value="UniProtKB-SubCell"/>
</dbReference>
<dbReference type="PANTHER" id="PTHR12154">
    <property type="entry name" value="GLYCOSYL TRANSFERASE-RELATED"/>
    <property type="match status" value="1"/>
</dbReference>
<evidence type="ECO:0000256" key="3">
    <source>
        <dbReference type="ARBA" id="ARBA00009731"/>
    </source>
</evidence>
<evidence type="ECO:0000256" key="9">
    <source>
        <dbReference type="ARBA" id="ARBA00023136"/>
    </source>
</evidence>
<evidence type="ECO:0000256" key="5">
    <source>
        <dbReference type="ARBA" id="ARBA00017467"/>
    </source>
</evidence>
<keyword evidence="12" id="KW-0808">Transferase</keyword>
<evidence type="ECO:0000256" key="6">
    <source>
        <dbReference type="ARBA" id="ARBA00022692"/>
    </source>
</evidence>
<feature type="transmembrane region" description="Helical" evidence="11">
    <location>
        <begin position="80"/>
        <end position="101"/>
    </location>
</feature>
<keyword evidence="6 11" id="KW-0812">Transmembrane</keyword>
<dbReference type="Pfam" id="PF08660">
    <property type="entry name" value="Alg14"/>
    <property type="match status" value="1"/>
</dbReference>
<protein>
    <recommendedName>
        <fullName evidence="5">UDP-N-acetylglucosamine transferase subunit ALG14</fullName>
    </recommendedName>
    <alternativeName>
        <fullName evidence="10">Asparagine-linked glycosylation protein 14</fullName>
    </alternativeName>
</protein>
<dbReference type="GO" id="GO:0043541">
    <property type="term" value="C:UDP-N-acetylglucosamine transferase complex"/>
    <property type="evidence" value="ECO:0007669"/>
    <property type="project" value="TreeGrafter"/>
</dbReference>
<evidence type="ECO:0000256" key="1">
    <source>
        <dbReference type="ARBA" id="ARBA00004389"/>
    </source>
</evidence>
<feature type="transmembrane region" description="Helical" evidence="11">
    <location>
        <begin position="279"/>
        <end position="302"/>
    </location>
</feature>
<evidence type="ECO:0000256" key="4">
    <source>
        <dbReference type="ARBA" id="ARBA00011335"/>
    </source>
</evidence>
<keyword evidence="8 11" id="KW-1133">Transmembrane helix</keyword>
<gene>
    <name evidence="12" type="ORF">QBC42DRAFT_314352</name>
</gene>
<dbReference type="PANTHER" id="PTHR12154:SF4">
    <property type="entry name" value="UDP-N-ACETYLGLUCOSAMINE TRANSFERASE SUBUNIT ALG14 HOMOLOG"/>
    <property type="match status" value="1"/>
</dbReference>
<sequence>MPEDVSVTMDPQKRISRGEGSELRIEIEKLDDESTTNESLQTVKFAVAPKVRPTLDEKQQQKQQEQDEIKTMDDLGKAPLPHGSHVFALVGLFFLAVPLWLSVVCSWVWLVLLGALLPTFVVFRHFFVKRNTAPTPGRMWATTLWGEGEEPVPDTAGLPAVYFLFVLGSGGHTAEMMEIIKKQFQGRPNQHRRYVVTSGDTSWFNAMSLEHTIFMTYHDGNGGTCDLFTIPRARKVHQSLLTSPFTCLWTAIKAFYALTLHPADRPAERYGDSYKWPHVIVTNGPATGFIVCLVAHLLKMFYLAPPNCLKMVYIESWARTRSLSLTGKLFKWTGIADMLCVQHKGLATKTGAEYIGLVKTKNVPFG</sequence>
<evidence type="ECO:0000313" key="13">
    <source>
        <dbReference type="Proteomes" id="UP001321749"/>
    </source>
</evidence>
<dbReference type="AlphaFoldDB" id="A0AAV9HFY1"/>
<organism evidence="12 13">
    <name type="scientific">Cladorrhinum samala</name>
    <dbReference type="NCBI Taxonomy" id="585594"/>
    <lineage>
        <taxon>Eukaryota</taxon>
        <taxon>Fungi</taxon>
        <taxon>Dikarya</taxon>
        <taxon>Ascomycota</taxon>
        <taxon>Pezizomycotina</taxon>
        <taxon>Sordariomycetes</taxon>
        <taxon>Sordariomycetidae</taxon>
        <taxon>Sordariales</taxon>
        <taxon>Podosporaceae</taxon>
        <taxon>Cladorrhinum</taxon>
    </lineage>
</organism>
<dbReference type="GO" id="GO:0006488">
    <property type="term" value="P:dolichol-linked oligosaccharide biosynthetic process"/>
    <property type="evidence" value="ECO:0007669"/>
    <property type="project" value="InterPro"/>
</dbReference>
<evidence type="ECO:0000256" key="11">
    <source>
        <dbReference type="SAM" id="Phobius"/>
    </source>
</evidence>
<comment type="caution">
    <text evidence="12">The sequence shown here is derived from an EMBL/GenBank/DDBJ whole genome shotgun (WGS) entry which is preliminary data.</text>
</comment>
<reference evidence="12" key="1">
    <citation type="journal article" date="2023" name="Mol. Phylogenet. Evol.">
        <title>Genome-scale phylogeny and comparative genomics of the fungal order Sordariales.</title>
        <authorList>
            <person name="Hensen N."/>
            <person name="Bonometti L."/>
            <person name="Westerberg I."/>
            <person name="Brannstrom I.O."/>
            <person name="Guillou S."/>
            <person name="Cros-Aarteil S."/>
            <person name="Calhoun S."/>
            <person name="Haridas S."/>
            <person name="Kuo A."/>
            <person name="Mondo S."/>
            <person name="Pangilinan J."/>
            <person name="Riley R."/>
            <person name="LaButti K."/>
            <person name="Andreopoulos B."/>
            <person name="Lipzen A."/>
            <person name="Chen C."/>
            <person name="Yan M."/>
            <person name="Daum C."/>
            <person name="Ng V."/>
            <person name="Clum A."/>
            <person name="Steindorff A."/>
            <person name="Ohm R.A."/>
            <person name="Martin F."/>
            <person name="Silar P."/>
            <person name="Natvig D.O."/>
            <person name="Lalanne C."/>
            <person name="Gautier V."/>
            <person name="Ament-Velasquez S.L."/>
            <person name="Kruys A."/>
            <person name="Hutchinson M.I."/>
            <person name="Powell A.J."/>
            <person name="Barry K."/>
            <person name="Miller A.N."/>
            <person name="Grigoriev I.V."/>
            <person name="Debuchy R."/>
            <person name="Gladieux P."/>
            <person name="Hiltunen Thoren M."/>
            <person name="Johannesson H."/>
        </authorList>
    </citation>
    <scope>NUCLEOTIDE SEQUENCE</scope>
    <source>
        <strain evidence="12">PSN324</strain>
    </source>
</reference>
<dbReference type="GO" id="GO:0004577">
    <property type="term" value="F:N-acetylglucosaminyldiphosphodolichol N-acetylglucosaminyltransferase activity"/>
    <property type="evidence" value="ECO:0007669"/>
    <property type="project" value="TreeGrafter"/>
</dbReference>
<comment type="subcellular location">
    <subcellularLocation>
        <location evidence="1">Endoplasmic reticulum membrane</location>
        <topology evidence="1">Single-pass membrane protein</topology>
    </subcellularLocation>
    <subcellularLocation>
        <location evidence="2">Nucleus membrane</location>
        <topology evidence="2">Single-pass membrane protein</topology>
    </subcellularLocation>
</comment>
<reference evidence="12" key="2">
    <citation type="submission" date="2023-06" db="EMBL/GenBank/DDBJ databases">
        <authorList>
            <consortium name="Lawrence Berkeley National Laboratory"/>
            <person name="Mondo S.J."/>
            <person name="Hensen N."/>
            <person name="Bonometti L."/>
            <person name="Westerberg I."/>
            <person name="Brannstrom I.O."/>
            <person name="Guillou S."/>
            <person name="Cros-Aarteil S."/>
            <person name="Calhoun S."/>
            <person name="Haridas S."/>
            <person name="Kuo A."/>
            <person name="Pangilinan J."/>
            <person name="Riley R."/>
            <person name="Labutti K."/>
            <person name="Andreopoulos B."/>
            <person name="Lipzen A."/>
            <person name="Chen C."/>
            <person name="Yanf M."/>
            <person name="Daum C."/>
            <person name="Ng V."/>
            <person name="Clum A."/>
            <person name="Steindorff A."/>
            <person name="Ohm R."/>
            <person name="Martin F."/>
            <person name="Silar P."/>
            <person name="Natvig D."/>
            <person name="Lalanne C."/>
            <person name="Gautier V."/>
            <person name="Ament-Velasquez S.L."/>
            <person name="Kruys A."/>
            <person name="Hutchinson M.I."/>
            <person name="Powell A.J."/>
            <person name="Barry K."/>
            <person name="Miller A.N."/>
            <person name="Grigoriev I.V."/>
            <person name="Debuchy R."/>
            <person name="Gladieux P."/>
            <person name="Thoren M.H."/>
            <person name="Johannesson H."/>
        </authorList>
    </citation>
    <scope>NUCLEOTIDE SEQUENCE</scope>
    <source>
        <strain evidence="12">PSN324</strain>
    </source>
</reference>
<keyword evidence="13" id="KW-1185">Reference proteome</keyword>
<accession>A0AAV9HFY1</accession>
<evidence type="ECO:0000256" key="7">
    <source>
        <dbReference type="ARBA" id="ARBA00022824"/>
    </source>
</evidence>
<evidence type="ECO:0000256" key="10">
    <source>
        <dbReference type="ARBA" id="ARBA00032062"/>
    </source>
</evidence>
<feature type="transmembrane region" description="Helical" evidence="11">
    <location>
        <begin position="107"/>
        <end position="128"/>
    </location>
</feature>
<comment type="subunit">
    <text evidence="4">Heterodimer with ALG13 to form a functional enzyme.</text>
</comment>
<proteinExistence type="inferred from homology"/>
<dbReference type="EMBL" id="MU865066">
    <property type="protein sequence ID" value="KAK4458518.1"/>
    <property type="molecule type" value="Genomic_DNA"/>
</dbReference>
<dbReference type="InterPro" id="IPR013969">
    <property type="entry name" value="Oligosacch_biosynth_Alg14"/>
</dbReference>
<evidence type="ECO:0000256" key="8">
    <source>
        <dbReference type="ARBA" id="ARBA00022989"/>
    </source>
</evidence>
<evidence type="ECO:0000313" key="12">
    <source>
        <dbReference type="EMBL" id="KAK4458518.1"/>
    </source>
</evidence>
<evidence type="ECO:0000256" key="2">
    <source>
        <dbReference type="ARBA" id="ARBA00004590"/>
    </source>
</evidence>
<feature type="transmembrane region" description="Helical" evidence="11">
    <location>
        <begin position="240"/>
        <end position="259"/>
    </location>
</feature>
<comment type="similarity">
    <text evidence="3">Belongs to the ALG14 family.</text>
</comment>
<name>A0AAV9HFY1_9PEZI</name>